<proteinExistence type="predicted"/>
<protein>
    <recommendedName>
        <fullName evidence="4">Integral membrane protein</fullName>
    </recommendedName>
</protein>
<evidence type="ECO:0000313" key="3">
    <source>
        <dbReference type="Proteomes" id="UP000800984"/>
    </source>
</evidence>
<dbReference type="EMBL" id="JAAJBT010000006">
    <property type="protein sequence ID" value="NHM02449.1"/>
    <property type="molecule type" value="Genomic_DNA"/>
</dbReference>
<feature type="transmembrane region" description="Helical" evidence="1">
    <location>
        <begin position="26"/>
        <end position="50"/>
    </location>
</feature>
<accession>A0ABX0I6A9</accession>
<keyword evidence="1" id="KW-0472">Membrane</keyword>
<organism evidence="2 3">
    <name type="scientific">Flavobacterium difficile</name>
    <dbReference type="NCBI Taxonomy" id="2709659"/>
    <lineage>
        <taxon>Bacteria</taxon>
        <taxon>Pseudomonadati</taxon>
        <taxon>Bacteroidota</taxon>
        <taxon>Flavobacteriia</taxon>
        <taxon>Flavobacteriales</taxon>
        <taxon>Flavobacteriaceae</taxon>
        <taxon>Flavobacterium</taxon>
    </lineage>
</organism>
<dbReference type="Proteomes" id="UP000800984">
    <property type="component" value="Unassembled WGS sequence"/>
</dbReference>
<dbReference type="RefSeq" id="WP_166077570.1">
    <property type="nucleotide sequence ID" value="NZ_JAAJBT010000006.1"/>
</dbReference>
<comment type="caution">
    <text evidence="2">The sequence shown here is derived from an EMBL/GenBank/DDBJ whole genome shotgun (WGS) entry which is preliminary data.</text>
</comment>
<feature type="transmembrane region" description="Helical" evidence="1">
    <location>
        <begin position="62"/>
        <end position="82"/>
    </location>
</feature>
<keyword evidence="1" id="KW-1133">Transmembrane helix</keyword>
<keyword evidence="1" id="KW-0812">Transmembrane</keyword>
<evidence type="ECO:0000256" key="1">
    <source>
        <dbReference type="SAM" id="Phobius"/>
    </source>
</evidence>
<evidence type="ECO:0000313" key="2">
    <source>
        <dbReference type="EMBL" id="NHM02449.1"/>
    </source>
</evidence>
<sequence>MIGILLIYWVGKFFYELAQTYTKSKWGFAILGLVVYFGSQLVLGFVLAVFNDLLALGIDFENNYGINLLGIPVGILACYILYHYLQKKWKKEYINPLSEIDSIGVSNE</sequence>
<reference evidence="2 3" key="1">
    <citation type="submission" date="2020-02" db="EMBL/GenBank/DDBJ databases">
        <authorList>
            <person name="Chen W.-M."/>
        </authorList>
    </citation>
    <scope>NUCLEOTIDE SEQUENCE [LARGE SCALE GENOMIC DNA]</scope>
    <source>
        <strain evidence="2 3">KDG-16</strain>
    </source>
</reference>
<evidence type="ECO:0008006" key="4">
    <source>
        <dbReference type="Google" id="ProtNLM"/>
    </source>
</evidence>
<name>A0ABX0I6A9_9FLAO</name>
<keyword evidence="3" id="KW-1185">Reference proteome</keyword>
<gene>
    <name evidence="2" type="ORF">G4D72_10065</name>
</gene>